<accession>A0A2T0VNM6</accession>
<evidence type="ECO:0000313" key="8">
    <source>
        <dbReference type="Proteomes" id="UP000239896"/>
    </source>
</evidence>
<dbReference type="Pfam" id="PF16925">
    <property type="entry name" value="TetR_C_13"/>
    <property type="match status" value="1"/>
</dbReference>
<name>A0A2T0VNM6_9GAMM</name>
<dbReference type="EMBL" id="PVTM01000005">
    <property type="protein sequence ID" value="PRY71971.1"/>
    <property type="molecule type" value="Genomic_DNA"/>
</dbReference>
<keyword evidence="1" id="KW-0805">Transcription regulation</keyword>
<proteinExistence type="predicted"/>
<dbReference type="SUPFAM" id="SSF48498">
    <property type="entry name" value="Tetracyclin repressor-like, C-terminal domain"/>
    <property type="match status" value="1"/>
</dbReference>
<feature type="domain" description="HTH tetR-type" evidence="6">
    <location>
        <begin position="23"/>
        <end position="83"/>
    </location>
</feature>
<sequence length="212" mass="23812">MTQTTASPKPRRGRPPRVSRDDPDTRAALIRSGLEVLTEQGFTASGIDGILRRVGVPKGSFYYYFDSKEAFGRAVMEHYGAYFANKLDQHLRDGSRQPLERLAAFVADARAGMERHHFRRGCLVGNLGQEAGRLPEGYRQWLRATLADWQQRVARCLREAQVAGELAGQADCDRLAEAFWIGWEGAVMRARLEGSAHPLETFITTYMEGLPR</sequence>
<keyword evidence="2 4" id="KW-0238">DNA-binding</keyword>
<evidence type="ECO:0000256" key="2">
    <source>
        <dbReference type="ARBA" id="ARBA00023125"/>
    </source>
</evidence>
<evidence type="ECO:0000256" key="4">
    <source>
        <dbReference type="PROSITE-ProRule" id="PRU00335"/>
    </source>
</evidence>
<protein>
    <submittedName>
        <fullName evidence="7">TetR family transcriptional regulator</fullName>
    </submittedName>
</protein>
<dbReference type="AlphaFoldDB" id="A0A2T0VNM6"/>
<organism evidence="7 8">
    <name type="scientific">Halomonas ventosae</name>
    <dbReference type="NCBI Taxonomy" id="229007"/>
    <lineage>
        <taxon>Bacteria</taxon>
        <taxon>Pseudomonadati</taxon>
        <taxon>Pseudomonadota</taxon>
        <taxon>Gammaproteobacteria</taxon>
        <taxon>Oceanospirillales</taxon>
        <taxon>Halomonadaceae</taxon>
        <taxon>Halomonas</taxon>
    </lineage>
</organism>
<dbReference type="RefSeq" id="WP_106230382.1">
    <property type="nucleotide sequence ID" value="NZ_PVTM01000005.1"/>
</dbReference>
<reference evidence="7 8" key="1">
    <citation type="submission" date="2018-03" db="EMBL/GenBank/DDBJ databases">
        <title>Comparative analysis of microorganisms from saline springs in Andes Mountain Range, Colombia.</title>
        <authorList>
            <person name="Rubin E."/>
        </authorList>
    </citation>
    <scope>NUCLEOTIDE SEQUENCE [LARGE SCALE GENOMIC DNA]</scope>
    <source>
        <strain evidence="7 8">USBA 854</strain>
    </source>
</reference>
<evidence type="ECO:0000256" key="1">
    <source>
        <dbReference type="ARBA" id="ARBA00023015"/>
    </source>
</evidence>
<dbReference type="SUPFAM" id="SSF46689">
    <property type="entry name" value="Homeodomain-like"/>
    <property type="match status" value="1"/>
</dbReference>
<dbReference type="Pfam" id="PF00440">
    <property type="entry name" value="TetR_N"/>
    <property type="match status" value="1"/>
</dbReference>
<keyword evidence="3" id="KW-0804">Transcription</keyword>
<dbReference type="Gene3D" id="1.10.357.10">
    <property type="entry name" value="Tetracycline Repressor, domain 2"/>
    <property type="match status" value="1"/>
</dbReference>
<dbReference type="InterPro" id="IPR011075">
    <property type="entry name" value="TetR_C"/>
</dbReference>
<dbReference type="PRINTS" id="PR00455">
    <property type="entry name" value="HTHTETR"/>
</dbReference>
<dbReference type="PROSITE" id="PS50977">
    <property type="entry name" value="HTH_TETR_2"/>
    <property type="match status" value="1"/>
</dbReference>
<dbReference type="PANTHER" id="PTHR47506:SF6">
    <property type="entry name" value="HTH-TYPE TRANSCRIPTIONAL REPRESSOR NEMR"/>
    <property type="match status" value="1"/>
</dbReference>
<evidence type="ECO:0000256" key="5">
    <source>
        <dbReference type="SAM" id="MobiDB-lite"/>
    </source>
</evidence>
<dbReference type="PANTHER" id="PTHR47506">
    <property type="entry name" value="TRANSCRIPTIONAL REGULATORY PROTEIN"/>
    <property type="match status" value="1"/>
</dbReference>
<dbReference type="InterPro" id="IPR009057">
    <property type="entry name" value="Homeodomain-like_sf"/>
</dbReference>
<evidence type="ECO:0000313" key="7">
    <source>
        <dbReference type="EMBL" id="PRY71971.1"/>
    </source>
</evidence>
<evidence type="ECO:0000256" key="3">
    <source>
        <dbReference type="ARBA" id="ARBA00023163"/>
    </source>
</evidence>
<dbReference type="Proteomes" id="UP000239896">
    <property type="component" value="Unassembled WGS sequence"/>
</dbReference>
<evidence type="ECO:0000259" key="6">
    <source>
        <dbReference type="PROSITE" id="PS50977"/>
    </source>
</evidence>
<dbReference type="InterPro" id="IPR001647">
    <property type="entry name" value="HTH_TetR"/>
</dbReference>
<keyword evidence="8" id="KW-1185">Reference proteome</keyword>
<feature type="region of interest" description="Disordered" evidence="5">
    <location>
        <begin position="1"/>
        <end position="24"/>
    </location>
</feature>
<feature type="DNA-binding region" description="H-T-H motif" evidence="4">
    <location>
        <begin position="46"/>
        <end position="65"/>
    </location>
</feature>
<comment type="caution">
    <text evidence="7">The sequence shown here is derived from an EMBL/GenBank/DDBJ whole genome shotgun (WGS) entry which is preliminary data.</text>
</comment>
<dbReference type="InterPro" id="IPR036271">
    <property type="entry name" value="Tet_transcr_reg_TetR-rel_C_sf"/>
</dbReference>
<dbReference type="GO" id="GO:0003677">
    <property type="term" value="F:DNA binding"/>
    <property type="evidence" value="ECO:0007669"/>
    <property type="project" value="UniProtKB-UniRule"/>
</dbReference>
<gene>
    <name evidence="7" type="ORF">BCL64_105113</name>
</gene>